<keyword evidence="3" id="KW-0804">Transcription</keyword>
<dbReference type="InterPro" id="IPR011598">
    <property type="entry name" value="bHLH_dom"/>
</dbReference>
<name>A0AAE1XDT4_9LAMI</name>
<keyword evidence="9" id="KW-1185">Reference proteome</keyword>
<evidence type="ECO:0000256" key="2">
    <source>
        <dbReference type="ARBA" id="ARBA00023015"/>
    </source>
</evidence>
<feature type="compositionally biased region" description="Polar residues" evidence="5">
    <location>
        <begin position="61"/>
        <end position="87"/>
    </location>
</feature>
<feature type="region of interest" description="Disordered" evidence="5">
    <location>
        <begin position="44"/>
        <end position="87"/>
    </location>
</feature>
<proteinExistence type="predicted"/>
<evidence type="ECO:0000256" key="4">
    <source>
        <dbReference type="ARBA" id="ARBA00023242"/>
    </source>
</evidence>
<dbReference type="Pfam" id="PF22754">
    <property type="entry name" value="bHLH-TF_ACT-like_plant"/>
    <property type="match status" value="1"/>
</dbReference>
<comment type="caution">
    <text evidence="8">The sequence shown here is derived from an EMBL/GenBank/DDBJ whole genome shotgun (WGS) entry which is preliminary data.</text>
</comment>
<evidence type="ECO:0000313" key="9">
    <source>
        <dbReference type="Proteomes" id="UP001289374"/>
    </source>
</evidence>
<dbReference type="Proteomes" id="UP001289374">
    <property type="component" value="Unassembled WGS sequence"/>
</dbReference>
<dbReference type="PROSITE" id="PS51671">
    <property type="entry name" value="ACT"/>
    <property type="match status" value="1"/>
</dbReference>
<keyword evidence="4" id="KW-0539">Nucleus</keyword>
<evidence type="ECO:0000256" key="1">
    <source>
        <dbReference type="ARBA" id="ARBA00004123"/>
    </source>
</evidence>
<dbReference type="InterPro" id="IPR054502">
    <property type="entry name" value="bHLH-TF_ACT-like_plant"/>
</dbReference>
<dbReference type="InterPro" id="IPR036638">
    <property type="entry name" value="HLH_DNA-bd_sf"/>
</dbReference>
<reference evidence="8" key="1">
    <citation type="submission" date="2020-06" db="EMBL/GenBank/DDBJ databases">
        <authorList>
            <person name="Li T."/>
            <person name="Hu X."/>
            <person name="Zhang T."/>
            <person name="Song X."/>
            <person name="Zhang H."/>
            <person name="Dai N."/>
            <person name="Sheng W."/>
            <person name="Hou X."/>
            <person name="Wei L."/>
        </authorList>
    </citation>
    <scope>NUCLEOTIDE SEQUENCE</scope>
    <source>
        <strain evidence="8">K16</strain>
        <tissue evidence="8">Leaf</tissue>
    </source>
</reference>
<reference evidence="8" key="2">
    <citation type="journal article" date="2024" name="Plant">
        <title>Genomic evolution and insights into agronomic trait innovations of Sesamum species.</title>
        <authorList>
            <person name="Miao H."/>
            <person name="Wang L."/>
            <person name="Qu L."/>
            <person name="Liu H."/>
            <person name="Sun Y."/>
            <person name="Le M."/>
            <person name="Wang Q."/>
            <person name="Wei S."/>
            <person name="Zheng Y."/>
            <person name="Lin W."/>
            <person name="Duan Y."/>
            <person name="Cao H."/>
            <person name="Xiong S."/>
            <person name="Wang X."/>
            <person name="Wei L."/>
            <person name="Li C."/>
            <person name="Ma Q."/>
            <person name="Ju M."/>
            <person name="Zhao R."/>
            <person name="Li G."/>
            <person name="Mu C."/>
            <person name="Tian Q."/>
            <person name="Mei H."/>
            <person name="Zhang T."/>
            <person name="Gao T."/>
            <person name="Zhang H."/>
        </authorList>
    </citation>
    <scope>NUCLEOTIDE SEQUENCE</scope>
    <source>
        <strain evidence="8">K16</strain>
    </source>
</reference>
<dbReference type="PANTHER" id="PTHR45959">
    <property type="entry name" value="BHLH TRANSCRIPTION FACTOR"/>
    <property type="match status" value="1"/>
</dbReference>
<dbReference type="GO" id="GO:0046983">
    <property type="term" value="F:protein dimerization activity"/>
    <property type="evidence" value="ECO:0007669"/>
    <property type="project" value="InterPro"/>
</dbReference>
<protein>
    <submittedName>
        <fullName evidence="8">Transcription factor</fullName>
    </submittedName>
</protein>
<comment type="subcellular location">
    <subcellularLocation>
        <location evidence="1">Nucleus</location>
    </subcellularLocation>
</comment>
<feature type="domain" description="BHLH" evidence="6">
    <location>
        <begin position="149"/>
        <end position="206"/>
    </location>
</feature>
<dbReference type="InterPro" id="IPR002912">
    <property type="entry name" value="ACT_dom"/>
</dbReference>
<dbReference type="PROSITE" id="PS50888">
    <property type="entry name" value="BHLH"/>
    <property type="match status" value="1"/>
</dbReference>
<dbReference type="SUPFAM" id="SSF47459">
    <property type="entry name" value="HLH, helix-loop-helix DNA-binding domain"/>
    <property type="match status" value="1"/>
</dbReference>
<evidence type="ECO:0000259" key="7">
    <source>
        <dbReference type="PROSITE" id="PS51671"/>
    </source>
</evidence>
<dbReference type="InterPro" id="IPR052610">
    <property type="entry name" value="bHLH_transcription_regulator"/>
</dbReference>
<gene>
    <name evidence="8" type="ORF">Sango_0082600</name>
</gene>
<evidence type="ECO:0000256" key="3">
    <source>
        <dbReference type="ARBA" id="ARBA00023163"/>
    </source>
</evidence>
<feature type="region of interest" description="Disordered" evidence="5">
    <location>
        <begin position="113"/>
        <end position="154"/>
    </location>
</feature>
<dbReference type="EMBL" id="JACGWL010000001">
    <property type="protein sequence ID" value="KAK4410096.1"/>
    <property type="molecule type" value="Genomic_DNA"/>
</dbReference>
<dbReference type="PANTHER" id="PTHR45959:SF2">
    <property type="entry name" value="BHLH TRANSCRIPTION FACTOR"/>
    <property type="match status" value="1"/>
</dbReference>
<evidence type="ECO:0000259" key="6">
    <source>
        <dbReference type="PROSITE" id="PS50888"/>
    </source>
</evidence>
<keyword evidence="2" id="KW-0805">Transcription regulation</keyword>
<dbReference type="GO" id="GO:0005634">
    <property type="term" value="C:nucleus"/>
    <property type="evidence" value="ECO:0007669"/>
    <property type="project" value="UniProtKB-SubCell"/>
</dbReference>
<feature type="domain" description="ACT" evidence="7">
    <location>
        <begin position="236"/>
        <end position="306"/>
    </location>
</feature>
<evidence type="ECO:0000256" key="5">
    <source>
        <dbReference type="SAM" id="MobiDB-lite"/>
    </source>
</evidence>
<organism evidence="8 9">
    <name type="scientific">Sesamum angolense</name>
    <dbReference type="NCBI Taxonomy" id="2727404"/>
    <lineage>
        <taxon>Eukaryota</taxon>
        <taxon>Viridiplantae</taxon>
        <taxon>Streptophyta</taxon>
        <taxon>Embryophyta</taxon>
        <taxon>Tracheophyta</taxon>
        <taxon>Spermatophyta</taxon>
        <taxon>Magnoliopsida</taxon>
        <taxon>eudicotyledons</taxon>
        <taxon>Gunneridae</taxon>
        <taxon>Pentapetalae</taxon>
        <taxon>asterids</taxon>
        <taxon>lamiids</taxon>
        <taxon>Lamiales</taxon>
        <taxon>Pedaliaceae</taxon>
        <taxon>Sesamum</taxon>
    </lineage>
</organism>
<accession>A0AAE1XDT4</accession>
<dbReference type="Gene3D" id="4.10.280.10">
    <property type="entry name" value="Helix-loop-helix DNA-binding domain"/>
    <property type="match status" value="1"/>
</dbReference>
<sequence>MDCFDEELAAVLGQDFETCLSAGNNSSSSSTLINIPSSNSINSLNTESPQMGCEPPHKLQKPNNYSNFSTINNQNLPTNPDRASSTPIILNFGNAAENPQQVNPRPLNPDEEAAVSEVLRSQGSLPDPEEQPKRPQPTTKKPSRVRPPSQTYDHIIAERKRREQLSQRFVALSTIVPGLKKVLEEQATKQTMESVVLVKKSQIMVEDEGSSDEKSGSSDEQPLPEIEARVCNSHILLRVHCEKHKGVLVNLLSKVEKLNLTVINTNVTPFGSLALDITIVAEMEKEYNLTVKDVVKRLRAALLRTE</sequence>
<evidence type="ECO:0000313" key="8">
    <source>
        <dbReference type="EMBL" id="KAK4410096.1"/>
    </source>
</evidence>
<dbReference type="AlphaFoldDB" id="A0AAE1XDT4"/>